<organism evidence="11 12">
    <name type="scientific">Globisporangium ultimum (strain ATCC 200006 / CBS 805.95 / DAOM BR144)</name>
    <name type="common">Pythium ultimum</name>
    <dbReference type="NCBI Taxonomy" id="431595"/>
    <lineage>
        <taxon>Eukaryota</taxon>
        <taxon>Sar</taxon>
        <taxon>Stramenopiles</taxon>
        <taxon>Oomycota</taxon>
        <taxon>Peronosporomycetes</taxon>
        <taxon>Pythiales</taxon>
        <taxon>Pythiaceae</taxon>
        <taxon>Globisporangium</taxon>
    </lineage>
</organism>
<evidence type="ECO:0000256" key="9">
    <source>
        <dbReference type="ARBA" id="ARBA00023180"/>
    </source>
</evidence>
<comment type="pathway">
    <text evidence="2">Glycolipid biosynthesis; glycosylphosphatidylinositol-anchor biosynthesis.</text>
</comment>
<keyword evidence="12" id="KW-1185">Reference proteome</keyword>
<proteinExistence type="inferred from homology"/>
<evidence type="ECO:0000313" key="11">
    <source>
        <dbReference type="EnsemblProtists" id="PYU1_T014451"/>
    </source>
</evidence>
<comment type="subcellular location">
    <subcellularLocation>
        <location evidence="1">Endoplasmic reticulum membrane</location>
        <topology evidence="1">Multi-pass membrane protein</topology>
    </subcellularLocation>
</comment>
<dbReference type="EnsemblProtists" id="PYU1_T014451">
    <property type="protein sequence ID" value="PYU1_T014451"/>
    <property type="gene ID" value="PYU1_G014420"/>
</dbReference>
<reference evidence="12" key="2">
    <citation type="submission" date="2010-04" db="EMBL/GenBank/DDBJ databases">
        <authorList>
            <person name="Buell R."/>
            <person name="Hamilton J."/>
            <person name="Hostetler J."/>
        </authorList>
    </citation>
    <scope>NUCLEOTIDE SEQUENCE [LARGE SCALE GENOMIC DNA]</scope>
    <source>
        <strain evidence="12">DAOM:BR144</strain>
    </source>
</reference>
<keyword evidence="6" id="KW-0256">Endoplasmic reticulum</keyword>
<dbReference type="HOGENOM" id="CLU_010026_0_0_1"/>
<sequence>MVATRLQIVASFVLFTLAAAPFAWRFTQIERVELPEERIRALNWSQSRFAQPETFAVAIYALVDDTEASGASEERERELSSTVLASSADRIQYASVASVRVSKAQRQGLQTAQNVQQVDDTLARILPPYVQSGAQFSIVLLCHDTKATDKDKDTLVVGKYRHAWSSQCSLSPNTKLFHAVERLTQQHVFPTASVVATKKARTALKYRLQFSLLKEGPELQWQWEFSTRLFPRYLQVFVKKVGVLATFTVETEVVHYARLAKEIQSSDDGKAFYVRANDLKQFKSTNDFLTSSVLDDREQVLHFMAALPVLEHSPLGIQADEDEGHHRLASSFEIPGWGGVAIVNTTRVILDPSEDAHNQETKRVMGVFLSQFRSLIGAPPFYARQRAEGQEPQGQLIFLASPQDGIADWELDVIVRSLIKLHLRAAIMTLQSIVQLVAEMTEMSVLERVQHRIETAVTLLEEILCVSESSTAGRECSAETDLSQLLAKVRKAAEHTDAAYYDHTMIRQLYFPQEQMFGVYAPLLAPLILPFFVGLIREFKRWKAKTAERKKAAEKAL</sequence>
<protein>
    <recommendedName>
        <fullName evidence="13">GPI transamidase component PIG-S</fullName>
    </recommendedName>
</protein>
<dbReference type="GO" id="GO:0016255">
    <property type="term" value="P:attachment of GPI anchor to protein"/>
    <property type="evidence" value="ECO:0007669"/>
    <property type="project" value="InterPro"/>
</dbReference>
<evidence type="ECO:0000256" key="8">
    <source>
        <dbReference type="ARBA" id="ARBA00023136"/>
    </source>
</evidence>
<reference evidence="11" key="3">
    <citation type="submission" date="2015-02" db="UniProtKB">
        <authorList>
            <consortium name="EnsemblProtists"/>
        </authorList>
    </citation>
    <scope>IDENTIFICATION</scope>
    <source>
        <strain evidence="11">DAOM BR144</strain>
    </source>
</reference>
<evidence type="ECO:0000256" key="4">
    <source>
        <dbReference type="ARBA" id="ARBA00022502"/>
    </source>
</evidence>
<evidence type="ECO:0000256" key="1">
    <source>
        <dbReference type="ARBA" id="ARBA00004477"/>
    </source>
</evidence>
<keyword evidence="8 10" id="KW-0472">Membrane</keyword>
<keyword evidence="5 10" id="KW-0812">Transmembrane</keyword>
<dbReference type="Pfam" id="PF10510">
    <property type="entry name" value="PIG-S"/>
    <property type="match status" value="1"/>
</dbReference>
<evidence type="ECO:0008006" key="13">
    <source>
        <dbReference type="Google" id="ProtNLM"/>
    </source>
</evidence>
<evidence type="ECO:0000256" key="2">
    <source>
        <dbReference type="ARBA" id="ARBA00004687"/>
    </source>
</evidence>
<keyword evidence="7 10" id="KW-1133">Transmembrane helix</keyword>
<evidence type="ECO:0000256" key="5">
    <source>
        <dbReference type="ARBA" id="ARBA00022692"/>
    </source>
</evidence>
<dbReference type="eggNOG" id="KOG2459">
    <property type="taxonomic scope" value="Eukaryota"/>
</dbReference>
<dbReference type="Proteomes" id="UP000019132">
    <property type="component" value="Unassembled WGS sequence"/>
</dbReference>
<dbReference type="OMA" id="VGDIPFF"/>
<feature type="transmembrane region" description="Helical" evidence="10">
    <location>
        <begin position="517"/>
        <end position="536"/>
    </location>
</feature>
<evidence type="ECO:0000256" key="6">
    <source>
        <dbReference type="ARBA" id="ARBA00022824"/>
    </source>
</evidence>
<evidence type="ECO:0000256" key="7">
    <source>
        <dbReference type="ARBA" id="ARBA00022989"/>
    </source>
</evidence>
<reference evidence="12" key="1">
    <citation type="journal article" date="2010" name="Genome Biol.">
        <title>Genome sequence of the necrotrophic plant pathogen Pythium ultimum reveals original pathogenicity mechanisms and effector repertoire.</title>
        <authorList>
            <person name="Levesque C.A."/>
            <person name="Brouwer H."/>
            <person name="Cano L."/>
            <person name="Hamilton J.P."/>
            <person name="Holt C."/>
            <person name="Huitema E."/>
            <person name="Raffaele S."/>
            <person name="Robideau G.P."/>
            <person name="Thines M."/>
            <person name="Win J."/>
            <person name="Zerillo M.M."/>
            <person name="Beakes G.W."/>
            <person name="Boore J.L."/>
            <person name="Busam D."/>
            <person name="Dumas B."/>
            <person name="Ferriera S."/>
            <person name="Fuerstenberg S.I."/>
            <person name="Gachon C.M."/>
            <person name="Gaulin E."/>
            <person name="Govers F."/>
            <person name="Grenville-Briggs L."/>
            <person name="Horner N."/>
            <person name="Hostetler J."/>
            <person name="Jiang R.H."/>
            <person name="Johnson J."/>
            <person name="Krajaejun T."/>
            <person name="Lin H."/>
            <person name="Meijer H.J."/>
            <person name="Moore B."/>
            <person name="Morris P."/>
            <person name="Phuntmart V."/>
            <person name="Puiu D."/>
            <person name="Shetty J."/>
            <person name="Stajich J.E."/>
            <person name="Tripathy S."/>
            <person name="Wawra S."/>
            <person name="van West P."/>
            <person name="Whitty B.R."/>
            <person name="Coutinho P.M."/>
            <person name="Henrissat B."/>
            <person name="Martin F."/>
            <person name="Thomas P.D."/>
            <person name="Tyler B.M."/>
            <person name="De Vries R.P."/>
            <person name="Kamoun S."/>
            <person name="Yandell M."/>
            <person name="Tisserat N."/>
            <person name="Buell C.R."/>
        </authorList>
    </citation>
    <scope>NUCLEOTIDE SEQUENCE</scope>
    <source>
        <strain evidence="12">DAOM:BR144</strain>
    </source>
</reference>
<comment type="similarity">
    <text evidence="3">Belongs to the PIGS family.</text>
</comment>
<dbReference type="VEuPathDB" id="FungiDB:PYU1_G014420"/>
<dbReference type="STRING" id="431595.K3XB52"/>
<accession>K3XB52</accession>
<dbReference type="AlphaFoldDB" id="K3XB52"/>
<dbReference type="PANTHER" id="PTHR21072">
    <property type="entry name" value="GPI TRANSAMIDASE COMPONENT PIG-S"/>
    <property type="match status" value="1"/>
</dbReference>
<evidence type="ECO:0000313" key="12">
    <source>
        <dbReference type="Proteomes" id="UP000019132"/>
    </source>
</evidence>
<keyword evidence="9" id="KW-0325">Glycoprotein</keyword>
<keyword evidence="4" id="KW-0337">GPI-anchor biosynthesis</keyword>
<dbReference type="UniPathway" id="UPA00196"/>
<dbReference type="GO" id="GO:0042765">
    <property type="term" value="C:GPI-anchor transamidase complex"/>
    <property type="evidence" value="ECO:0007669"/>
    <property type="project" value="InterPro"/>
</dbReference>
<dbReference type="EMBL" id="GL376589">
    <property type="status" value="NOT_ANNOTATED_CDS"/>
    <property type="molecule type" value="Genomic_DNA"/>
</dbReference>
<dbReference type="InterPro" id="IPR019540">
    <property type="entry name" value="PtdIno-glycan_biosynth_class_S"/>
</dbReference>
<name>K3XB52_GLOUD</name>
<dbReference type="InParanoid" id="K3XB52"/>
<evidence type="ECO:0000256" key="10">
    <source>
        <dbReference type="SAM" id="Phobius"/>
    </source>
</evidence>
<evidence type="ECO:0000256" key="3">
    <source>
        <dbReference type="ARBA" id="ARBA00005316"/>
    </source>
</evidence>
<dbReference type="PANTHER" id="PTHR21072:SF13">
    <property type="entry name" value="GPI TRANSAMIDASE COMPONENT PIG-S"/>
    <property type="match status" value="1"/>
</dbReference>
<dbReference type="GO" id="GO:0006506">
    <property type="term" value="P:GPI anchor biosynthetic process"/>
    <property type="evidence" value="ECO:0007669"/>
    <property type="project" value="UniProtKB-UniPathway"/>
</dbReference>